<keyword evidence="7" id="KW-1133">Transmembrane helix</keyword>
<sequence length="718" mass="81916">MAQRRNRRGPADDNSSTEAHTSHQSSMGYPEGGGVRKKGKKNRHQKADKKRIDGNEHFINLCWSVLRHVLAVVFASFVLYSCTKSISSPVRQNNNGKHNSPKKRNHRKSGVGGDNTSRTNKNHNPEYEHEHFGPKVYPNILKDLKKNIMNGAKSGQKFLKDHQQFQQKKVTADLEMIAALRSQFKSHPDDPIISFKLANLLRMQNEAFRDEGKYFQESIALFERTLSLFNGRRRQFIATGQKTDVPSVEYDESLKRIGFFDERYIKLESRSVDALISSTHSHLAKTYFNANMYERAIAEFTKALQVYPGDLDALFHRAKTNVIIGNYAIAATDLLKVLENDKLHDFTDAFSSLADILIEDSSAVPGGWDMINSQISQLLHVFHESLKDSSGRQSFESRSNIKSHLFRLHHATHQYFDYINNTKSGWWHLEMSNQFKLDDLPPFNKEAEGKMVSDYVEMFKPTFWDLKVGSTSKTPIFVVGFVCTGVSLLGHILDSHPSISEVGRNSIFSGSLPQIRGSVIKAHYNGYEELKGTVEALANDVVGSMREKWALKVGSETAILFDSPDKFVDAISSNFMNVGFIHYIFPEALILHIYRDPMDTLFHASTGRCGDPVPDYASSFEGLSSLYKGYRTMMDHWEYVLPGRVTHLKYEDLMRDTPTELRKILDKAGLPWDERVNLTARRRKGPFLRTIGYGERYQTYLNKLRDVLGDKVRYDVKI</sequence>
<dbReference type="GO" id="GO:0005794">
    <property type="term" value="C:Golgi apparatus"/>
    <property type="evidence" value="ECO:0007669"/>
    <property type="project" value="TreeGrafter"/>
</dbReference>
<protein>
    <recommendedName>
        <fullName evidence="2">protein-tyrosine sulfotransferase</fullName>
        <ecNumber evidence="2">2.8.2.20</ecNumber>
    </recommendedName>
</protein>
<dbReference type="SMART" id="SM00028">
    <property type="entry name" value="TPR"/>
    <property type="match status" value="2"/>
</dbReference>
<evidence type="ECO:0000256" key="5">
    <source>
        <dbReference type="PROSITE-ProRule" id="PRU00339"/>
    </source>
</evidence>
<keyword evidence="7" id="KW-0812">Transmembrane</keyword>
<dbReference type="EMBL" id="HBFR01013233">
    <property type="protein sequence ID" value="CAD8882401.1"/>
    <property type="molecule type" value="Transcribed_RNA"/>
</dbReference>
<dbReference type="InterPro" id="IPR026634">
    <property type="entry name" value="TPST-like"/>
</dbReference>
<feature type="region of interest" description="Disordered" evidence="6">
    <location>
        <begin position="1"/>
        <end position="49"/>
    </location>
</feature>
<dbReference type="InterPro" id="IPR019734">
    <property type="entry name" value="TPR_rpt"/>
</dbReference>
<feature type="compositionally biased region" description="Polar residues" evidence="6">
    <location>
        <begin position="87"/>
        <end position="98"/>
    </location>
</feature>
<feature type="repeat" description="TPR" evidence="5">
    <location>
        <begin position="277"/>
        <end position="310"/>
    </location>
</feature>
<reference evidence="8" key="1">
    <citation type="submission" date="2021-01" db="EMBL/GenBank/DDBJ databases">
        <authorList>
            <person name="Corre E."/>
            <person name="Pelletier E."/>
            <person name="Niang G."/>
            <person name="Scheremetjew M."/>
            <person name="Finn R."/>
            <person name="Kale V."/>
            <person name="Holt S."/>
            <person name="Cochrane G."/>
            <person name="Meng A."/>
            <person name="Brown T."/>
            <person name="Cohen L."/>
        </authorList>
    </citation>
    <scope>NUCLEOTIDE SEQUENCE</scope>
    <source>
        <strain evidence="8">308</strain>
    </source>
</reference>
<evidence type="ECO:0000256" key="6">
    <source>
        <dbReference type="SAM" id="MobiDB-lite"/>
    </source>
</evidence>
<feature type="transmembrane region" description="Helical" evidence="7">
    <location>
        <begin position="58"/>
        <end position="80"/>
    </location>
</feature>
<evidence type="ECO:0000256" key="3">
    <source>
        <dbReference type="ARBA" id="ARBA00022679"/>
    </source>
</evidence>
<comment type="similarity">
    <text evidence="1">Belongs to the protein sulfotransferase family.</text>
</comment>
<dbReference type="PANTHER" id="PTHR12788:SF10">
    <property type="entry name" value="PROTEIN-TYROSINE SULFOTRANSFERASE"/>
    <property type="match status" value="1"/>
</dbReference>
<dbReference type="GO" id="GO:0008476">
    <property type="term" value="F:protein-tyrosine sulfotransferase activity"/>
    <property type="evidence" value="ECO:0007669"/>
    <property type="project" value="UniProtKB-EC"/>
</dbReference>
<dbReference type="SUPFAM" id="SSF48452">
    <property type="entry name" value="TPR-like"/>
    <property type="match status" value="1"/>
</dbReference>
<dbReference type="InterPro" id="IPR027417">
    <property type="entry name" value="P-loop_NTPase"/>
</dbReference>
<keyword evidence="7" id="KW-0472">Membrane</keyword>
<comment type="catalytic activity">
    <reaction evidence="4">
        <text>L-tyrosyl-[protein] + 3'-phosphoadenylyl sulfate = O-sulfo-L-tyrosine-[protein] + adenosine 3',5'-bisphosphate + H(+)</text>
        <dbReference type="Rhea" id="RHEA:16801"/>
        <dbReference type="Rhea" id="RHEA-COMP:10136"/>
        <dbReference type="Rhea" id="RHEA-COMP:11688"/>
        <dbReference type="ChEBI" id="CHEBI:15378"/>
        <dbReference type="ChEBI" id="CHEBI:46858"/>
        <dbReference type="ChEBI" id="CHEBI:58339"/>
        <dbReference type="ChEBI" id="CHEBI:58343"/>
        <dbReference type="ChEBI" id="CHEBI:65286"/>
        <dbReference type="EC" id="2.8.2.20"/>
    </reaction>
</comment>
<feature type="compositionally biased region" description="Basic residues" evidence="6">
    <location>
        <begin position="35"/>
        <end position="49"/>
    </location>
</feature>
<dbReference type="Pfam" id="PF13469">
    <property type="entry name" value="Sulfotransfer_3"/>
    <property type="match status" value="1"/>
</dbReference>
<feature type="compositionally biased region" description="Basic and acidic residues" evidence="6">
    <location>
        <begin position="123"/>
        <end position="132"/>
    </location>
</feature>
<dbReference type="InterPro" id="IPR011990">
    <property type="entry name" value="TPR-like_helical_dom_sf"/>
</dbReference>
<feature type="compositionally biased region" description="Basic residues" evidence="6">
    <location>
        <begin position="99"/>
        <end position="109"/>
    </location>
</feature>
<evidence type="ECO:0000256" key="7">
    <source>
        <dbReference type="SAM" id="Phobius"/>
    </source>
</evidence>
<evidence type="ECO:0000256" key="1">
    <source>
        <dbReference type="ARBA" id="ARBA00009988"/>
    </source>
</evidence>
<feature type="compositionally biased region" description="Polar residues" evidence="6">
    <location>
        <begin position="13"/>
        <end position="27"/>
    </location>
</feature>
<evidence type="ECO:0000313" key="8">
    <source>
        <dbReference type="EMBL" id="CAD8882401.1"/>
    </source>
</evidence>
<dbReference type="PANTHER" id="PTHR12788">
    <property type="entry name" value="PROTEIN-TYROSINE SULFOTRANSFERASE 2"/>
    <property type="match status" value="1"/>
</dbReference>
<accession>A0A7S1FPY3</accession>
<organism evidence="8">
    <name type="scientific">Corethron hystrix</name>
    <dbReference type="NCBI Taxonomy" id="216773"/>
    <lineage>
        <taxon>Eukaryota</taxon>
        <taxon>Sar</taxon>
        <taxon>Stramenopiles</taxon>
        <taxon>Ochrophyta</taxon>
        <taxon>Bacillariophyta</taxon>
        <taxon>Coscinodiscophyceae</taxon>
        <taxon>Corethrophycidae</taxon>
        <taxon>Corethrales</taxon>
        <taxon>Corethraceae</taxon>
        <taxon>Corethron</taxon>
    </lineage>
</organism>
<dbReference type="EC" id="2.8.2.20" evidence="2"/>
<gene>
    <name evidence="8" type="ORF">CHYS00102_LOCUS9589</name>
</gene>
<dbReference type="AlphaFoldDB" id="A0A7S1FPY3"/>
<feature type="region of interest" description="Disordered" evidence="6">
    <location>
        <begin position="87"/>
        <end position="132"/>
    </location>
</feature>
<keyword evidence="3" id="KW-0808">Transferase</keyword>
<keyword evidence="5" id="KW-0802">TPR repeat</keyword>
<proteinExistence type="inferred from homology"/>
<evidence type="ECO:0000256" key="2">
    <source>
        <dbReference type="ARBA" id="ARBA00013262"/>
    </source>
</evidence>
<dbReference type="Gene3D" id="1.25.40.10">
    <property type="entry name" value="Tetratricopeptide repeat domain"/>
    <property type="match status" value="1"/>
</dbReference>
<dbReference type="SUPFAM" id="SSF52540">
    <property type="entry name" value="P-loop containing nucleoside triphosphate hydrolases"/>
    <property type="match status" value="1"/>
</dbReference>
<dbReference type="PROSITE" id="PS50005">
    <property type="entry name" value="TPR"/>
    <property type="match status" value="1"/>
</dbReference>
<dbReference type="Gene3D" id="3.40.50.300">
    <property type="entry name" value="P-loop containing nucleotide triphosphate hydrolases"/>
    <property type="match status" value="1"/>
</dbReference>
<name>A0A7S1FPY3_9STRA</name>
<evidence type="ECO:0000256" key="4">
    <source>
        <dbReference type="ARBA" id="ARBA00048460"/>
    </source>
</evidence>